<evidence type="ECO:0000259" key="14">
    <source>
        <dbReference type="PROSITE" id="PS50950"/>
    </source>
</evidence>
<keyword evidence="10" id="KW-0539">Nucleus</keyword>
<sequence length="298" mass="33595">MGSVCAVRSCKNRSMHRKMLSFFRFPRDPDLCLKWITLCKRADLCVTFKEHGSEPLYRKYRVCSDHFQESDFKDQKLKSTGLKKNAVPVRNLGRRNARQCRKKCKHSGNSACSERTTQSLVPEPPTADSPVELEIISFKVITGIDVDENADAHSASPPASPAFEYEKSPDSMLPDPSEEDAEIPACPDDFLLRRDGSESRASEGRSLDHSNSESDSDDEVATMMNIDTLPLEGLRTSLRDLYRKYRRLKAVYLDTVRLLEESSGKVSETAQLLEESTGKVERLEATLDELRARHCDAS</sequence>
<dbReference type="PANTHER" id="PTHR46600">
    <property type="entry name" value="THAP DOMAIN-CONTAINING"/>
    <property type="match status" value="1"/>
</dbReference>
<feature type="domain" description="THAP-type" evidence="14">
    <location>
        <begin position="1"/>
        <end position="91"/>
    </location>
</feature>
<dbReference type="InterPro" id="IPR006612">
    <property type="entry name" value="THAP_Znf"/>
</dbReference>
<keyword evidence="3" id="KW-0479">Metal-binding</keyword>
<keyword evidence="6" id="KW-0805">Transcription regulation</keyword>
<accession>A0A0K8REQ8</accession>
<dbReference type="PROSITE" id="PS50950">
    <property type="entry name" value="ZF_THAP"/>
    <property type="match status" value="1"/>
</dbReference>
<evidence type="ECO:0000256" key="6">
    <source>
        <dbReference type="ARBA" id="ARBA00023015"/>
    </source>
</evidence>
<reference evidence="15" key="1">
    <citation type="submission" date="2012-12" db="EMBL/GenBank/DDBJ databases">
        <title>Identification and characterization of a phenylalanine ammonia-lyase gene family in Isatis indigotica Fort.</title>
        <authorList>
            <person name="Liu Q."/>
            <person name="Chen J."/>
            <person name="Zhou X."/>
            <person name="Di P."/>
            <person name="Xiao Y."/>
            <person name="Xuan H."/>
            <person name="Zhang L."/>
            <person name="Chen W."/>
        </authorList>
    </citation>
    <scope>NUCLEOTIDE SEQUENCE</scope>
    <source>
        <tissue evidence="15">Salivary gland</tissue>
    </source>
</reference>
<feature type="region of interest" description="Disordered" evidence="13">
    <location>
        <begin position="150"/>
        <end position="219"/>
    </location>
</feature>
<keyword evidence="4 12" id="KW-0863">Zinc-finger</keyword>
<dbReference type="PANTHER" id="PTHR46600:SF1">
    <property type="entry name" value="THAP DOMAIN-CONTAINING PROTEIN 1"/>
    <property type="match status" value="1"/>
</dbReference>
<dbReference type="Pfam" id="PF05485">
    <property type="entry name" value="THAP"/>
    <property type="match status" value="1"/>
</dbReference>
<dbReference type="EMBL" id="GADI01004186">
    <property type="protein sequence ID" value="JAA69622.1"/>
    <property type="molecule type" value="mRNA"/>
</dbReference>
<comment type="subcellular location">
    <subcellularLocation>
        <location evidence="1">Nucleus</location>
        <location evidence="1">Nucleoplasm</location>
    </subcellularLocation>
</comment>
<keyword evidence="9" id="KW-0804">Transcription</keyword>
<feature type="compositionally biased region" description="Polar residues" evidence="13">
    <location>
        <begin position="107"/>
        <end position="120"/>
    </location>
</feature>
<dbReference type="GO" id="GO:0005654">
    <property type="term" value="C:nucleoplasm"/>
    <property type="evidence" value="ECO:0007669"/>
    <property type="project" value="UniProtKB-SubCell"/>
</dbReference>
<evidence type="ECO:0000256" key="5">
    <source>
        <dbReference type="ARBA" id="ARBA00022833"/>
    </source>
</evidence>
<dbReference type="AlphaFoldDB" id="A0A0K8REQ8"/>
<dbReference type="GO" id="GO:0043565">
    <property type="term" value="F:sequence-specific DNA binding"/>
    <property type="evidence" value="ECO:0007669"/>
    <property type="project" value="InterPro"/>
</dbReference>
<evidence type="ECO:0000313" key="15">
    <source>
        <dbReference type="EMBL" id="JAA69622.1"/>
    </source>
</evidence>
<evidence type="ECO:0000256" key="1">
    <source>
        <dbReference type="ARBA" id="ARBA00004642"/>
    </source>
</evidence>
<evidence type="ECO:0000256" key="3">
    <source>
        <dbReference type="ARBA" id="ARBA00022723"/>
    </source>
</evidence>
<dbReference type="SMART" id="SM00980">
    <property type="entry name" value="THAP"/>
    <property type="match status" value="1"/>
</dbReference>
<feature type="region of interest" description="Disordered" evidence="13">
    <location>
        <begin position="107"/>
        <end position="128"/>
    </location>
</feature>
<evidence type="ECO:0000256" key="9">
    <source>
        <dbReference type="ARBA" id="ARBA00023163"/>
    </source>
</evidence>
<feature type="compositionally biased region" description="Basic and acidic residues" evidence="13">
    <location>
        <begin position="190"/>
        <end position="212"/>
    </location>
</feature>
<evidence type="ECO:0000256" key="10">
    <source>
        <dbReference type="ARBA" id="ARBA00023242"/>
    </source>
</evidence>
<protein>
    <recommendedName>
        <fullName evidence="14">THAP-type domain-containing protein</fullName>
    </recommendedName>
</protein>
<evidence type="ECO:0000256" key="4">
    <source>
        <dbReference type="ARBA" id="ARBA00022771"/>
    </source>
</evidence>
<evidence type="ECO:0000256" key="13">
    <source>
        <dbReference type="SAM" id="MobiDB-lite"/>
    </source>
</evidence>
<keyword evidence="7" id="KW-0175">Coiled coil</keyword>
<dbReference type="InterPro" id="IPR026516">
    <property type="entry name" value="THAP1/10"/>
</dbReference>
<dbReference type="SMART" id="SM00692">
    <property type="entry name" value="DM3"/>
    <property type="match status" value="1"/>
</dbReference>
<evidence type="ECO:0000256" key="12">
    <source>
        <dbReference type="PROSITE-ProRule" id="PRU00309"/>
    </source>
</evidence>
<comment type="similarity">
    <text evidence="2">Belongs to the THAP1 family.</text>
</comment>
<dbReference type="GO" id="GO:0008270">
    <property type="term" value="F:zinc ion binding"/>
    <property type="evidence" value="ECO:0007669"/>
    <property type="project" value="UniProtKB-KW"/>
</dbReference>
<proteinExistence type="evidence at transcript level"/>
<dbReference type="SUPFAM" id="SSF57716">
    <property type="entry name" value="Glucocorticoid receptor-like (DNA-binding domain)"/>
    <property type="match status" value="1"/>
</dbReference>
<name>A0A0K8REQ8_IXORI</name>
<evidence type="ECO:0000256" key="11">
    <source>
        <dbReference type="ARBA" id="ARBA00023306"/>
    </source>
</evidence>
<evidence type="ECO:0000256" key="7">
    <source>
        <dbReference type="ARBA" id="ARBA00023054"/>
    </source>
</evidence>
<organism evidence="15">
    <name type="scientific">Ixodes ricinus</name>
    <name type="common">Common tick</name>
    <name type="synonym">Acarus ricinus</name>
    <dbReference type="NCBI Taxonomy" id="34613"/>
    <lineage>
        <taxon>Eukaryota</taxon>
        <taxon>Metazoa</taxon>
        <taxon>Ecdysozoa</taxon>
        <taxon>Arthropoda</taxon>
        <taxon>Chelicerata</taxon>
        <taxon>Arachnida</taxon>
        <taxon>Acari</taxon>
        <taxon>Parasitiformes</taxon>
        <taxon>Ixodida</taxon>
        <taxon>Ixodoidea</taxon>
        <taxon>Ixodidae</taxon>
        <taxon>Ixodinae</taxon>
        <taxon>Ixodes</taxon>
    </lineage>
</organism>
<keyword evidence="11" id="KW-0131">Cell cycle</keyword>
<keyword evidence="5" id="KW-0862">Zinc</keyword>
<keyword evidence="8 12" id="KW-0238">DNA-binding</keyword>
<evidence type="ECO:0000256" key="8">
    <source>
        <dbReference type="ARBA" id="ARBA00023125"/>
    </source>
</evidence>
<evidence type="ECO:0000256" key="2">
    <source>
        <dbReference type="ARBA" id="ARBA00006177"/>
    </source>
</evidence>